<sequence length="135" mass="15878">MTDDYSLNQLAEPPLADFAALIQTMGHGRFKSQTQIAKYARLYWSKKQSGNNESENTPLAKHGNHYLRYYLAEATNLLRSRDTEYGEFHRKKYAETAKHQHKRAIVLTARKFMRLVDILLRNHQLYLPQRKAIEQ</sequence>
<gene>
    <name evidence="2" type="ORF">LTWDN19_16610</name>
</gene>
<dbReference type="Proteomes" id="UP000825100">
    <property type="component" value="Chromosome"/>
</dbReference>
<reference evidence="2 3" key="1">
    <citation type="submission" date="2021-05" db="EMBL/GenBank/DDBJ databases">
        <title>Complete Genome Sequence of Latilactobacillus sp. Strain WDN19, a High D-Aspartate-producing Lactic Acid Bacterium Isolated from a Japanese Pickle.</title>
        <authorList>
            <person name="Kajitani K."/>
            <person name="Takahashi S."/>
        </authorList>
    </citation>
    <scope>NUCLEOTIDE SEQUENCE [LARGE SCALE GENOMIC DNA]</scope>
    <source>
        <strain evidence="2 3">WDN19</strain>
    </source>
</reference>
<dbReference type="PANTHER" id="PTHR33055">
    <property type="entry name" value="TRANSPOSASE FOR INSERTION SEQUENCE ELEMENT IS1111A"/>
    <property type="match status" value="1"/>
</dbReference>
<dbReference type="EMBL" id="AP024685">
    <property type="protein sequence ID" value="BCX31094.1"/>
    <property type="molecule type" value="Genomic_DNA"/>
</dbReference>
<feature type="domain" description="Transposase IS116/IS110/IS902 C-terminal" evidence="1">
    <location>
        <begin position="19"/>
        <end position="82"/>
    </location>
</feature>
<evidence type="ECO:0000259" key="1">
    <source>
        <dbReference type="Pfam" id="PF02371"/>
    </source>
</evidence>
<dbReference type="InterPro" id="IPR047650">
    <property type="entry name" value="Transpos_IS110"/>
</dbReference>
<name>A0ABM7QX30_LATCU</name>
<protein>
    <recommendedName>
        <fullName evidence="1">Transposase IS116/IS110/IS902 C-terminal domain-containing protein</fullName>
    </recommendedName>
</protein>
<keyword evidence="3" id="KW-1185">Reference proteome</keyword>
<dbReference type="InterPro" id="IPR003346">
    <property type="entry name" value="Transposase_20"/>
</dbReference>
<evidence type="ECO:0000313" key="3">
    <source>
        <dbReference type="Proteomes" id="UP000825100"/>
    </source>
</evidence>
<evidence type="ECO:0000313" key="2">
    <source>
        <dbReference type="EMBL" id="BCX31094.1"/>
    </source>
</evidence>
<organism evidence="2 3">
    <name type="scientific">Latilactobacillus curvatus</name>
    <name type="common">Lactobacillus curvatus</name>
    <dbReference type="NCBI Taxonomy" id="28038"/>
    <lineage>
        <taxon>Bacteria</taxon>
        <taxon>Bacillati</taxon>
        <taxon>Bacillota</taxon>
        <taxon>Bacilli</taxon>
        <taxon>Lactobacillales</taxon>
        <taxon>Lactobacillaceae</taxon>
        <taxon>Latilactobacillus</taxon>
    </lineage>
</organism>
<accession>A0ABM7QX30</accession>
<proteinExistence type="predicted"/>
<dbReference type="Pfam" id="PF02371">
    <property type="entry name" value="Transposase_20"/>
    <property type="match status" value="1"/>
</dbReference>
<dbReference type="PANTHER" id="PTHR33055:SF13">
    <property type="entry name" value="TRANSPOSASE"/>
    <property type="match status" value="1"/>
</dbReference>